<reference evidence="4" key="1">
    <citation type="submission" date="2023-07" db="EMBL/GenBank/DDBJ databases">
        <title>Conexibacter stalactiti sp. nov., isolated from stalactites in a lava cave and emended description of the genus Conexibacter.</title>
        <authorList>
            <person name="Lee S.D."/>
        </authorList>
    </citation>
    <scope>NUCLEOTIDE SEQUENCE [LARGE SCALE GENOMIC DNA]</scope>
    <source>
        <strain evidence="4">KCTC 39840</strain>
    </source>
</reference>
<comment type="caution">
    <text evidence="3">The sequence shown here is derived from an EMBL/GenBank/DDBJ whole genome shotgun (WGS) entry which is preliminary data.</text>
</comment>
<dbReference type="Proteomes" id="UP001284601">
    <property type="component" value="Unassembled WGS sequence"/>
</dbReference>
<gene>
    <name evidence="3" type="ORF">R7226_29725</name>
</gene>
<proteinExistence type="predicted"/>
<reference evidence="3 4" key="2">
    <citation type="submission" date="2023-10" db="EMBL/GenBank/DDBJ databases">
        <authorList>
            <person name="Han X.F."/>
        </authorList>
    </citation>
    <scope>NUCLEOTIDE SEQUENCE [LARGE SCALE GENOMIC DNA]</scope>
    <source>
        <strain evidence="3 4">KCTC 39840</strain>
    </source>
</reference>
<organism evidence="3 4">
    <name type="scientific">Conexibacter stalactiti</name>
    <dbReference type="NCBI Taxonomy" id="1940611"/>
    <lineage>
        <taxon>Bacteria</taxon>
        <taxon>Bacillati</taxon>
        <taxon>Actinomycetota</taxon>
        <taxon>Thermoleophilia</taxon>
        <taxon>Solirubrobacterales</taxon>
        <taxon>Conexibacteraceae</taxon>
        <taxon>Conexibacter</taxon>
    </lineage>
</organism>
<protein>
    <submittedName>
        <fullName evidence="3">NAD(P)H-binding protein</fullName>
    </submittedName>
</protein>
<dbReference type="InterPro" id="IPR016040">
    <property type="entry name" value="NAD(P)-bd_dom"/>
</dbReference>
<dbReference type="EMBL" id="JAWSTH010000153">
    <property type="protein sequence ID" value="MDW5598577.1"/>
    <property type="molecule type" value="Genomic_DNA"/>
</dbReference>
<dbReference type="InterPro" id="IPR036291">
    <property type="entry name" value="NAD(P)-bd_dom_sf"/>
</dbReference>
<evidence type="ECO:0000313" key="3">
    <source>
        <dbReference type="EMBL" id="MDW5598577.1"/>
    </source>
</evidence>
<dbReference type="SUPFAM" id="SSF51735">
    <property type="entry name" value="NAD(P)-binding Rossmann-fold domains"/>
    <property type="match status" value="1"/>
</dbReference>
<evidence type="ECO:0000256" key="1">
    <source>
        <dbReference type="SAM" id="MobiDB-lite"/>
    </source>
</evidence>
<dbReference type="PANTHER" id="PTHR43162">
    <property type="match status" value="1"/>
</dbReference>
<dbReference type="PANTHER" id="PTHR43162:SF1">
    <property type="entry name" value="PRESTALK A DIFFERENTIATION PROTEIN A"/>
    <property type="match status" value="1"/>
</dbReference>
<name>A0ABU4HZ19_9ACTN</name>
<dbReference type="RefSeq" id="WP_318601106.1">
    <property type="nucleotide sequence ID" value="NZ_JAWSTH010000153.1"/>
</dbReference>
<evidence type="ECO:0000313" key="4">
    <source>
        <dbReference type="Proteomes" id="UP001284601"/>
    </source>
</evidence>
<accession>A0ABU4HZ19</accession>
<feature type="region of interest" description="Disordered" evidence="1">
    <location>
        <begin position="277"/>
        <end position="302"/>
    </location>
</feature>
<keyword evidence="4" id="KW-1185">Reference proteome</keyword>
<dbReference type="InterPro" id="IPR051604">
    <property type="entry name" value="Ergot_Alk_Oxidoreductase"/>
</dbReference>
<sequence length="302" mass="31192">MSNRTQDLTLVLGATGKTGRRVHQRLAERGVAVRAGSRAGSPPFDWEQPATWAAALDGATQVYLAYAPDLAVPGSTATVEAFTRQAVEAGVRRIVLLSGRGEEAAQAAERVVAQAGVEWTVVRAAWFAQNFSEGAFVEPLLAGELALPVGDVAEPFVDVDDVADVAVAALTEEGHAGRIYELTGPRLVTFAEAVAEIDRAGGPRARFQRIPLDAFLGGAADAGESPEVVWLLGFLFGELFDGRNATLGDGVQQALGRPPRDLAEWARDAVAAGAWSGAAGGGEQGAAGADGAAPAADAEPAR</sequence>
<evidence type="ECO:0000259" key="2">
    <source>
        <dbReference type="Pfam" id="PF13460"/>
    </source>
</evidence>
<dbReference type="Pfam" id="PF13460">
    <property type="entry name" value="NAD_binding_10"/>
    <property type="match status" value="1"/>
</dbReference>
<feature type="domain" description="NAD(P)-binding" evidence="2">
    <location>
        <begin position="13"/>
        <end position="172"/>
    </location>
</feature>
<dbReference type="Gene3D" id="3.40.50.720">
    <property type="entry name" value="NAD(P)-binding Rossmann-like Domain"/>
    <property type="match status" value="1"/>
</dbReference>
<dbReference type="Gene3D" id="3.90.25.10">
    <property type="entry name" value="UDP-galactose 4-epimerase, domain 1"/>
    <property type="match status" value="1"/>
</dbReference>
<feature type="compositionally biased region" description="Low complexity" evidence="1">
    <location>
        <begin position="286"/>
        <end position="302"/>
    </location>
</feature>